<gene>
    <name evidence="12" type="ORF">FRX48_03220</name>
</gene>
<evidence type="ECO:0000256" key="9">
    <source>
        <dbReference type="ARBA" id="ARBA00033309"/>
    </source>
</evidence>
<dbReference type="InterPro" id="IPR014816">
    <property type="entry name" value="tRNA_MeTrfase_Gcd14"/>
</dbReference>
<organism evidence="12 13">
    <name type="scientific">Lasallia pustulata</name>
    <dbReference type="NCBI Taxonomy" id="136370"/>
    <lineage>
        <taxon>Eukaryota</taxon>
        <taxon>Fungi</taxon>
        <taxon>Dikarya</taxon>
        <taxon>Ascomycota</taxon>
        <taxon>Pezizomycotina</taxon>
        <taxon>Lecanoromycetes</taxon>
        <taxon>OSLEUM clade</taxon>
        <taxon>Umbilicariomycetidae</taxon>
        <taxon>Umbilicariales</taxon>
        <taxon>Umbilicariaceae</taxon>
        <taxon>Lasallia</taxon>
    </lineage>
</organism>
<dbReference type="PANTHER" id="PTHR12133">
    <property type="entry name" value="TRNA (ADENINE(58)-N(1))-METHYLTRANSFERASE"/>
    <property type="match status" value="1"/>
</dbReference>
<dbReference type="GO" id="GO:0160107">
    <property type="term" value="F:tRNA (adenine(58)-N1)-methyltransferase activity"/>
    <property type="evidence" value="ECO:0007669"/>
    <property type="project" value="UniProtKB-EC"/>
</dbReference>
<evidence type="ECO:0000256" key="8">
    <source>
        <dbReference type="ARBA" id="ARBA00023242"/>
    </source>
</evidence>
<evidence type="ECO:0000256" key="1">
    <source>
        <dbReference type="ARBA" id="ARBA00004123"/>
    </source>
</evidence>
<dbReference type="GO" id="GO:0031515">
    <property type="term" value="C:tRNA (m1A) methyltransferase complex"/>
    <property type="evidence" value="ECO:0007669"/>
    <property type="project" value="InterPro"/>
</dbReference>
<dbReference type="Pfam" id="PF08704">
    <property type="entry name" value="GCD14"/>
    <property type="match status" value="1"/>
</dbReference>
<dbReference type="InterPro" id="IPR029063">
    <property type="entry name" value="SAM-dependent_MTases_sf"/>
</dbReference>
<evidence type="ECO:0000256" key="5">
    <source>
        <dbReference type="ARBA" id="ARBA00022679"/>
    </source>
</evidence>
<dbReference type="GO" id="GO:0030488">
    <property type="term" value="P:tRNA methylation"/>
    <property type="evidence" value="ECO:0007669"/>
    <property type="project" value="InterPro"/>
</dbReference>
<dbReference type="InterPro" id="IPR049470">
    <property type="entry name" value="TRM61_C"/>
</dbReference>
<protein>
    <recommendedName>
        <fullName evidence="3">tRNA (adenine(58)-N(1))-methyltransferase catalytic subunit TRM61</fullName>
        <ecNumber evidence="2">2.1.1.220</ecNumber>
    </recommendedName>
    <alternativeName>
        <fullName evidence="9">tRNA(m1A58)-methyltransferase subunit TRM61</fullName>
    </alternativeName>
</protein>
<evidence type="ECO:0000256" key="10">
    <source>
        <dbReference type="SAM" id="MobiDB-lite"/>
    </source>
</evidence>
<dbReference type="EMBL" id="VXIT01000004">
    <property type="protein sequence ID" value="KAA6413474.1"/>
    <property type="molecule type" value="Genomic_DNA"/>
</dbReference>
<evidence type="ECO:0000256" key="2">
    <source>
        <dbReference type="ARBA" id="ARBA00012796"/>
    </source>
</evidence>
<dbReference type="Gene3D" id="3.10.330.20">
    <property type="match status" value="1"/>
</dbReference>
<evidence type="ECO:0000256" key="4">
    <source>
        <dbReference type="ARBA" id="ARBA00022603"/>
    </source>
</evidence>
<accession>A0A5M8PWN5</accession>
<evidence type="ECO:0000256" key="7">
    <source>
        <dbReference type="ARBA" id="ARBA00022694"/>
    </source>
</evidence>
<feature type="region of interest" description="Disordered" evidence="10">
    <location>
        <begin position="78"/>
        <end position="141"/>
    </location>
</feature>
<feature type="compositionally biased region" description="Polar residues" evidence="10">
    <location>
        <begin position="213"/>
        <end position="222"/>
    </location>
</feature>
<dbReference type="SUPFAM" id="SSF53335">
    <property type="entry name" value="S-adenosyl-L-methionine-dependent methyltransferases"/>
    <property type="match status" value="1"/>
</dbReference>
<dbReference type="Proteomes" id="UP000324767">
    <property type="component" value="Unassembled WGS sequence"/>
</dbReference>
<comment type="subcellular location">
    <subcellularLocation>
        <location evidence="1">Nucleus</location>
    </subcellularLocation>
</comment>
<dbReference type="PANTHER" id="PTHR12133:SF2">
    <property type="entry name" value="TRNA (ADENINE(58)-N(1))-METHYLTRANSFERASE CATALYTIC SUBUNIT TRMT61A"/>
    <property type="match status" value="1"/>
</dbReference>
<proteinExistence type="predicted"/>
<keyword evidence="7" id="KW-0819">tRNA processing</keyword>
<evidence type="ECO:0000256" key="3">
    <source>
        <dbReference type="ARBA" id="ARBA00015963"/>
    </source>
</evidence>
<dbReference type="PROSITE" id="PS51620">
    <property type="entry name" value="SAM_TRM61"/>
    <property type="match status" value="1"/>
</dbReference>
<sequence>MAETQAFRPSPFLDPGPVAEADSLAVLHLRRDLQIPTLLREQDEQQEGYDEGKVTNTRFGSFPHSTLIGVPWGSQVRASAVDTGSRGRRGNGKASKGEKRKRDGDGLEEEAGAKRIKKEVKANENSTVTPDRPGMTPTPKAAVTASTGFIHILPPTPESWTTSLPHRTQVVYTPDYSYILHRLRARPGSVLIEAGAGSGSFTHAAARAVFNGYPSSPNATPSPRAPQQPSPGRVHSFEFHTQRHSHLLTELSMHGLSPLVHLHHRDRLETRRERIGLQEEGLRGVNPSAATVDEAVTRLREVEGRTKGFYADDGAAGVMGGGATGPAAGAMSGLSKQQRLERIREGLAERKVWKEGRLVCRAELELKTHTSYLVFAVLPMEWTEEDEERARERWGSGRRWVWGRGEGLSRRKMKKAAREREGGVEGAVMVEVEADVKGESDVKMEGNVKVEADVKME</sequence>
<feature type="region of interest" description="Disordered" evidence="10">
    <location>
        <begin position="212"/>
        <end position="233"/>
    </location>
</feature>
<reference evidence="12 13" key="1">
    <citation type="submission" date="2019-09" db="EMBL/GenBank/DDBJ databases">
        <title>The hologenome of the rock-dwelling lichen Lasallia pustulata.</title>
        <authorList>
            <person name="Greshake Tzovaras B."/>
            <person name="Segers F."/>
            <person name="Bicker A."/>
            <person name="Dal Grande F."/>
            <person name="Otte J."/>
            <person name="Hankeln T."/>
            <person name="Schmitt I."/>
            <person name="Ebersberger I."/>
        </authorList>
    </citation>
    <scope>NUCLEOTIDE SEQUENCE [LARGE SCALE GENOMIC DNA]</scope>
    <source>
        <strain evidence="12">A1-1</strain>
    </source>
</reference>
<evidence type="ECO:0000256" key="6">
    <source>
        <dbReference type="ARBA" id="ARBA00022691"/>
    </source>
</evidence>
<feature type="domain" description="tRNA (adenine(58)-N(1))-methyltransferase catalytic subunit TRM61 C-terminal" evidence="11">
    <location>
        <begin position="148"/>
        <end position="209"/>
    </location>
</feature>
<evidence type="ECO:0000313" key="12">
    <source>
        <dbReference type="EMBL" id="KAA6413474.1"/>
    </source>
</evidence>
<keyword evidence="8" id="KW-0539">Nucleus</keyword>
<keyword evidence="6" id="KW-0949">S-adenosyl-L-methionine</keyword>
<dbReference type="AlphaFoldDB" id="A0A5M8PWN5"/>
<name>A0A5M8PWN5_9LECA</name>
<keyword evidence="5 12" id="KW-0808">Transferase</keyword>
<keyword evidence="4 12" id="KW-0489">Methyltransferase</keyword>
<dbReference type="EC" id="2.1.1.220" evidence="2"/>
<feature type="compositionally biased region" description="Basic and acidic residues" evidence="10">
    <location>
        <begin position="95"/>
        <end position="105"/>
    </location>
</feature>
<dbReference type="GO" id="GO:0005634">
    <property type="term" value="C:nucleus"/>
    <property type="evidence" value="ECO:0007669"/>
    <property type="project" value="UniProtKB-SubCell"/>
</dbReference>
<dbReference type="Gene3D" id="3.40.50.150">
    <property type="entry name" value="Vaccinia Virus protein VP39"/>
    <property type="match status" value="1"/>
</dbReference>
<evidence type="ECO:0000313" key="13">
    <source>
        <dbReference type="Proteomes" id="UP000324767"/>
    </source>
</evidence>
<evidence type="ECO:0000259" key="11">
    <source>
        <dbReference type="Pfam" id="PF08704"/>
    </source>
</evidence>
<comment type="caution">
    <text evidence="12">The sequence shown here is derived from an EMBL/GenBank/DDBJ whole genome shotgun (WGS) entry which is preliminary data.</text>
</comment>
<dbReference type="OrthoDB" id="1925287at2759"/>